<keyword evidence="1" id="KW-0472">Membrane</keyword>
<accession>A0A813Q112</accession>
<organism evidence="2 3">
    <name type="scientific">Adineta steineri</name>
    <dbReference type="NCBI Taxonomy" id="433720"/>
    <lineage>
        <taxon>Eukaryota</taxon>
        <taxon>Metazoa</taxon>
        <taxon>Spiralia</taxon>
        <taxon>Gnathifera</taxon>
        <taxon>Rotifera</taxon>
        <taxon>Eurotatoria</taxon>
        <taxon>Bdelloidea</taxon>
        <taxon>Adinetida</taxon>
        <taxon>Adinetidae</taxon>
        <taxon>Adineta</taxon>
    </lineage>
</organism>
<name>A0A813Q112_9BILA</name>
<proteinExistence type="predicted"/>
<evidence type="ECO:0000313" key="2">
    <source>
        <dbReference type="EMBL" id="CAF0760107.1"/>
    </source>
</evidence>
<dbReference type="EMBL" id="CAJNOG010000016">
    <property type="protein sequence ID" value="CAF0760107.1"/>
    <property type="molecule type" value="Genomic_DNA"/>
</dbReference>
<feature type="transmembrane region" description="Helical" evidence="1">
    <location>
        <begin position="58"/>
        <end position="81"/>
    </location>
</feature>
<sequence>MSAVSVSPSPIHVRMIEDGWLESNLDITYPLELRGIITESEYQESINKINRAIQVNKVLTIFCTIIMCTIIGTICSIIALLRIKSKRMERLKEAVAEESSKYSSRSPIPCRWRLDLIQNFLPERTPLTVICIAIDIVRDDDADENRSVMDPSNQVISQPATPYTEQINNAPPPYSTGSCSYCGTARQDITAKFCSSCGHAHDKY</sequence>
<keyword evidence="1" id="KW-0812">Transmembrane</keyword>
<protein>
    <submittedName>
        <fullName evidence="2">Uncharacterized protein</fullName>
    </submittedName>
</protein>
<reference evidence="2" key="1">
    <citation type="submission" date="2021-02" db="EMBL/GenBank/DDBJ databases">
        <authorList>
            <person name="Nowell W R."/>
        </authorList>
    </citation>
    <scope>NUCLEOTIDE SEQUENCE</scope>
</reference>
<comment type="caution">
    <text evidence="2">The sequence shown here is derived from an EMBL/GenBank/DDBJ whole genome shotgun (WGS) entry which is preliminary data.</text>
</comment>
<evidence type="ECO:0000256" key="1">
    <source>
        <dbReference type="SAM" id="Phobius"/>
    </source>
</evidence>
<gene>
    <name evidence="2" type="ORF">JYZ213_LOCUS3008</name>
</gene>
<dbReference type="Proteomes" id="UP000663845">
    <property type="component" value="Unassembled WGS sequence"/>
</dbReference>
<dbReference type="AlphaFoldDB" id="A0A813Q112"/>
<evidence type="ECO:0000313" key="3">
    <source>
        <dbReference type="Proteomes" id="UP000663845"/>
    </source>
</evidence>
<keyword evidence="1" id="KW-1133">Transmembrane helix</keyword>